<organism evidence="3">
    <name type="scientific">Opuntia streptacantha</name>
    <name type="common">Prickly pear cactus</name>
    <name type="synonym">Opuntia cardona</name>
    <dbReference type="NCBI Taxonomy" id="393608"/>
    <lineage>
        <taxon>Eukaryota</taxon>
        <taxon>Viridiplantae</taxon>
        <taxon>Streptophyta</taxon>
        <taxon>Embryophyta</taxon>
        <taxon>Tracheophyta</taxon>
        <taxon>Spermatophyta</taxon>
        <taxon>Magnoliopsida</taxon>
        <taxon>eudicotyledons</taxon>
        <taxon>Gunneridae</taxon>
        <taxon>Pentapetalae</taxon>
        <taxon>Caryophyllales</taxon>
        <taxon>Cactineae</taxon>
        <taxon>Cactaceae</taxon>
        <taxon>Opuntioideae</taxon>
        <taxon>Opuntia</taxon>
    </lineage>
</organism>
<dbReference type="AlphaFoldDB" id="A0A7C8YZN1"/>
<dbReference type="Gene3D" id="1.10.8.270">
    <property type="entry name" value="putative rabgap domain of human tbc1 domain family member 14 like domains"/>
    <property type="match status" value="1"/>
</dbReference>
<feature type="compositionally biased region" description="Polar residues" evidence="1">
    <location>
        <begin position="73"/>
        <end position="83"/>
    </location>
</feature>
<dbReference type="PANTHER" id="PTHR22957:SF26">
    <property type="entry name" value="LD44506P"/>
    <property type="match status" value="1"/>
</dbReference>
<accession>A0A7C8YZN1</accession>
<dbReference type="FunFam" id="1.10.10.750:FF:000007">
    <property type="entry name" value="TBC1 domain family member"/>
    <property type="match status" value="1"/>
</dbReference>
<feature type="domain" description="Rab-GAP TBC" evidence="2">
    <location>
        <begin position="160"/>
        <end position="387"/>
    </location>
</feature>
<evidence type="ECO:0000259" key="2">
    <source>
        <dbReference type="PROSITE" id="PS50086"/>
    </source>
</evidence>
<reference evidence="3" key="2">
    <citation type="submission" date="2020-07" db="EMBL/GenBank/DDBJ databases">
        <authorList>
            <person name="Vera ALvarez R."/>
            <person name="Arias-Moreno D.M."/>
            <person name="Jimenez-Jacinto V."/>
            <person name="Jimenez-Bremont J.F."/>
            <person name="Swaminathan K."/>
            <person name="Moose S.P."/>
            <person name="Guerrero-Gonzalez M.L."/>
            <person name="Marino-Ramirez L."/>
            <person name="Landsman D."/>
            <person name="Rodriguez-Kessler M."/>
            <person name="Delgado-Sanchez P."/>
        </authorList>
    </citation>
    <scope>NUCLEOTIDE SEQUENCE</scope>
    <source>
        <tissue evidence="3">Cladode</tissue>
    </source>
</reference>
<name>A0A7C8YZN1_OPUST</name>
<evidence type="ECO:0000256" key="1">
    <source>
        <dbReference type="SAM" id="MobiDB-lite"/>
    </source>
</evidence>
<dbReference type="FunFam" id="1.10.8.270:FF:000028">
    <property type="entry name" value="TBC domain containing protein"/>
    <property type="match status" value="1"/>
</dbReference>
<dbReference type="FunFam" id="1.10.472.80:FF:000041">
    <property type="entry name" value="TBC domain containing protein"/>
    <property type="match status" value="1"/>
</dbReference>
<dbReference type="InterPro" id="IPR000195">
    <property type="entry name" value="Rab-GAP-TBC_dom"/>
</dbReference>
<feature type="compositionally biased region" description="Basic and acidic residues" evidence="1">
    <location>
        <begin position="84"/>
        <end position="93"/>
    </location>
</feature>
<evidence type="ECO:0000313" key="3">
    <source>
        <dbReference type="EMBL" id="MBA4630672.1"/>
    </source>
</evidence>
<dbReference type="SUPFAM" id="SSF47923">
    <property type="entry name" value="Ypt/Rab-GAP domain of gyp1p"/>
    <property type="match status" value="2"/>
</dbReference>
<dbReference type="PANTHER" id="PTHR22957">
    <property type="entry name" value="TBC1 DOMAIN FAMILY MEMBER GTPASE-ACTIVATING PROTEIN"/>
    <property type="match status" value="1"/>
</dbReference>
<feature type="compositionally biased region" description="Polar residues" evidence="1">
    <location>
        <begin position="109"/>
        <end position="123"/>
    </location>
</feature>
<feature type="region of interest" description="Disordered" evidence="1">
    <location>
        <begin position="1"/>
        <end position="123"/>
    </location>
</feature>
<reference evidence="3" key="1">
    <citation type="journal article" date="2013" name="J. Plant Res.">
        <title>Effect of fungi and light on seed germination of three Opuntia species from semiarid lands of central Mexico.</title>
        <authorList>
            <person name="Delgado-Sanchez P."/>
            <person name="Jimenez-Bremont J.F."/>
            <person name="Guerrero-Gonzalez Mde L."/>
            <person name="Flores J."/>
        </authorList>
    </citation>
    <scope>NUCLEOTIDE SEQUENCE</scope>
    <source>
        <tissue evidence="3">Cladode</tissue>
    </source>
</reference>
<dbReference type="SMART" id="SM00164">
    <property type="entry name" value="TBC"/>
    <property type="match status" value="1"/>
</dbReference>
<dbReference type="GO" id="GO:0005096">
    <property type="term" value="F:GTPase activator activity"/>
    <property type="evidence" value="ECO:0007669"/>
    <property type="project" value="TreeGrafter"/>
</dbReference>
<proteinExistence type="predicted"/>
<dbReference type="PROSITE" id="PS50086">
    <property type="entry name" value="TBC_RABGAP"/>
    <property type="match status" value="1"/>
</dbReference>
<dbReference type="EMBL" id="GISG01074680">
    <property type="protein sequence ID" value="MBA4630672.1"/>
    <property type="molecule type" value="Transcribed_RNA"/>
</dbReference>
<dbReference type="InterPro" id="IPR035969">
    <property type="entry name" value="Rab-GAP_TBC_sf"/>
</dbReference>
<sequence>MRNTHNTSDGAADSLRQEDDPIDDLDSRLNQTFESVQGLLKGRSFPGKVLLSRRPEPFDHSGIYGSPRAYARSLSQNDAGSSRQSDKPPEEQHPTSSFTASNRDESKSKPSVCTTNTSGESQKTVVGARVTDSARMMKFKRELSAPTVTLEKLRDLAWSGVPPDMRPNVWRLLLGYAPPNSDRREGVLRRKRLEYLDYVAQYYDVPETERSDDEANMLRQIAVDCPRTVPDVTFFQQAAVQKSLERILYTWAIRHPASGYVQGINDLVTPFLVVFLSEHLEGSIDSWSASNLSKEKISNVEADCYWCLSKLLDGMQDHYTFAQPGIQRLVFKFKELVRRIDEPVSTHMEEQGLEYLQFAFRWFNCLLIREIPFNLVTRLWDTYLAEGDALPDFLVYIAASLLLTWSDKIQKLDFPGIVMFLQHLPTHNWTDQELEMVLSRAFMWHTMFNSAPSHLAS</sequence>
<dbReference type="Gene3D" id="1.10.10.750">
    <property type="entry name" value="Ypt/Rab-GAP domain of gyp1p, domain 1"/>
    <property type="match status" value="1"/>
</dbReference>
<dbReference type="Pfam" id="PF00566">
    <property type="entry name" value="RabGAP-TBC"/>
    <property type="match status" value="1"/>
</dbReference>
<protein>
    <recommendedName>
        <fullName evidence="2">Rab-GAP TBC domain-containing protein</fullName>
    </recommendedName>
</protein>
<dbReference type="Gene3D" id="1.10.472.80">
    <property type="entry name" value="Ypt/Rab-GAP domain of gyp1p, domain 3"/>
    <property type="match status" value="1"/>
</dbReference>